<feature type="domain" description="Transcription initiation factor TFIID subunit 2 TPR repeats" evidence="3">
    <location>
        <begin position="226"/>
        <end position="515"/>
    </location>
</feature>
<evidence type="ECO:0000256" key="1">
    <source>
        <dbReference type="SAM" id="MobiDB-lite"/>
    </source>
</evidence>
<feature type="compositionally biased region" description="Low complexity" evidence="1">
    <location>
        <begin position="891"/>
        <end position="908"/>
    </location>
</feature>
<reference evidence="4 5" key="1">
    <citation type="submission" date="2024-06" db="EMBL/GenBank/DDBJ databases">
        <title>Complete genome of Phlyctema vagabunda strain 19-DSS-EL-015.</title>
        <authorList>
            <person name="Fiorenzani C."/>
        </authorList>
    </citation>
    <scope>NUCLEOTIDE SEQUENCE [LARGE SCALE GENOMIC DNA]</scope>
    <source>
        <strain evidence="4 5">19-DSS-EL-015</strain>
    </source>
</reference>
<feature type="domain" description="Transcription initiation factor TFIID subunit 2 Ig-like" evidence="2">
    <location>
        <begin position="41"/>
        <end position="220"/>
    </location>
</feature>
<dbReference type="PANTHER" id="PTHR15137:SF9">
    <property type="entry name" value="TRANSCRIPTION INITIATION FACTOR TFIID SUBUNIT 2"/>
    <property type="match status" value="1"/>
</dbReference>
<dbReference type="InterPro" id="IPR057991">
    <property type="entry name" value="TPR_TAF2_C"/>
</dbReference>
<proteinExistence type="predicted"/>
<dbReference type="InterPro" id="IPR037813">
    <property type="entry name" value="TAF2"/>
</dbReference>
<feature type="region of interest" description="Disordered" evidence="1">
    <location>
        <begin position="734"/>
        <end position="760"/>
    </location>
</feature>
<feature type="region of interest" description="Disordered" evidence="1">
    <location>
        <begin position="785"/>
        <end position="839"/>
    </location>
</feature>
<dbReference type="Pfam" id="PF25577">
    <property type="entry name" value="TPR_TAF2_C"/>
    <property type="match status" value="1"/>
</dbReference>
<feature type="region of interest" description="Disordered" evidence="1">
    <location>
        <begin position="866"/>
        <end position="1023"/>
    </location>
</feature>
<feature type="region of interest" description="Disordered" evidence="1">
    <location>
        <begin position="655"/>
        <end position="684"/>
    </location>
</feature>
<dbReference type="Proteomes" id="UP001629113">
    <property type="component" value="Unassembled WGS sequence"/>
</dbReference>
<dbReference type="EMBL" id="JBFCZG010000005">
    <property type="protein sequence ID" value="KAL3422150.1"/>
    <property type="molecule type" value="Genomic_DNA"/>
</dbReference>
<evidence type="ECO:0000259" key="3">
    <source>
        <dbReference type="Pfam" id="PF25577"/>
    </source>
</evidence>
<evidence type="ECO:0000313" key="5">
    <source>
        <dbReference type="Proteomes" id="UP001629113"/>
    </source>
</evidence>
<organism evidence="4 5">
    <name type="scientific">Phlyctema vagabunda</name>
    <dbReference type="NCBI Taxonomy" id="108571"/>
    <lineage>
        <taxon>Eukaryota</taxon>
        <taxon>Fungi</taxon>
        <taxon>Dikarya</taxon>
        <taxon>Ascomycota</taxon>
        <taxon>Pezizomycotina</taxon>
        <taxon>Leotiomycetes</taxon>
        <taxon>Helotiales</taxon>
        <taxon>Dermateaceae</taxon>
        <taxon>Phlyctema</taxon>
    </lineage>
</organism>
<dbReference type="PANTHER" id="PTHR15137">
    <property type="entry name" value="TRANSCRIPTION INITIATION FACTOR TFIID"/>
    <property type="match status" value="1"/>
</dbReference>
<feature type="compositionally biased region" description="Low complexity" evidence="1">
    <location>
        <begin position="931"/>
        <end position="944"/>
    </location>
</feature>
<keyword evidence="5" id="KW-1185">Reference proteome</keyword>
<protein>
    <submittedName>
        <fullName evidence="4">Uncharacterized protein</fullName>
    </submittedName>
</protein>
<name>A0ABR4PFV9_9HELO</name>
<evidence type="ECO:0000259" key="2">
    <source>
        <dbReference type="Pfam" id="PF25316"/>
    </source>
</evidence>
<dbReference type="InterPro" id="IPR057345">
    <property type="entry name" value="Ig-like_TAF2"/>
</dbReference>
<dbReference type="Pfam" id="PF25316">
    <property type="entry name" value="TAF2_3rd"/>
    <property type="match status" value="1"/>
</dbReference>
<sequence>MISAANTGGESVVSSESFGKLCYRISKYKCETFFNQWVLASGCPRFQIAQKFNKKRLCVELTISQKQDGLPTEHTLRKENFLREFKEEAGGVWSQPPQAVFTGPMTIRIHEADGTPYEHIVEIREGVGKFEIPYNTKYKRLKRSRRQKERANAAAGIDMAGDNQDDVLIYCLGDVLQNKDEVREWDLRDWDPETEADMDKESYEWIRIDADFEWLCDLNFVSMKPYMYVSQLQQDRDVVAQQDSITFLGKAVPHPLVSTFLIRTVMDRRYFHGIRTMAAECLKTHATKNCDWIGLRHLEKAFQEFFCYPGTRTPKSNDFNDKKAYYVLCAIPRAMAKIRNSDGDCPKDARHFILDQLRFNDNGNNEFSDNHYVANLLTALADCLIPIKKNGDEVHFRDEDEEFDPEPKQFKESVIEEIDRYRRMDEWIHSYQNIYTTTALDCKQRLMKGGVIPTDPVEFVQYLHDGTADLVRIKAFEALVDLGYLSNDAVVEYLLTVMSTDGSPFVRRRLFEVFCLGLATIAFGENKTQETPAPAAEEDGLIVEGEGEATLAARQAQIARTKDILGAIAALKDELKGHTTLKAALWKAINSPVIGVTEQCDLLDVCWMLYDVEDEFVINMKLPRYWEVENLGKGLMRFKQTDKVRGRISKYTLSKIKPAAPLPPPPPQARPVSIPESKPVPKPVVTQPAALPRLLPPPPPTMTIPPPTAATPPIVAPPISTSQPLKINFKPAKPSISTSKPASPLVKPSVNPLKLSSNPMKLTTNPMRPAVNPANPVKTALNLVKPSSTPSHSSTISVKTPAIKTPGTPKPAMVRIKSEDGQMRPPKRPRSPELVSDSIKVEKLEGQPRKKIIKLKVENFSKVLQIQSRSPNPAPPKIKKQRSNSTSIPHPSTASVPRPSPAPSSTSSFHGASPTPAARKSKMVTLKYGKGRLNLGNGSGSRSSTEGERKPLPDAARKPLPDTGRKPLPDTSGRKPLPDTSGRKPLPESLPKRPSETLQKRPSDSLLKRPIDSRGFEPSPKRRLIVKLAVPSLYKNSSSDSSISKDKRQ</sequence>
<feature type="compositionally biased region" description="Pro residues" evidence="1">
    <location>
        <begin position="660"/>
        <end position="669"/>
    </location>
</feature>
<feature type="compositionally biased region" description="Basic and acidic residues" evidence="1">
    <location>
        <begin position="945"/>
        <end position="1015"/>
    </location>
</feature>
<accession>A0ABR4PFV9</accession>
<comment type="caution">
    <text evidence="4">The sequence shown here is derived from an EMBL/GenBank/DDBJ whole genome shotgun (WGS) entry which is preliminary data.</text>
</comment>
<gene>
    <name evidence="4" type="ORF">PVAG01_06306</name>
</gene>
<feature type="compositionally biased region" description="Low complexity" evidence="1">
    <location>
        <begin position="786"/>
        <end position="797"/>
    </location>
</feature>
<evidence type="ECO:0000313" key="4">
    <source>
        <dbReference type="EMBL" id="KAL3422150.1"/>
    </source>
</evidence>